<name>A0AAU9TTZ9_EUPED</name>
<dbReference type="AlphaFoldDB" id="A0AAU9TTZ9"/>
<protein>
    <recommendedName>
        <fullName evidence="1">FP protein C-terminal domain-containing protein</fullName>
    </recommendedName>
</protein>
<dbReference type="EMBL" id="CAKOGL010000010">
    <property type="protein sequence ID" value="CAH2091099.1"/>
    <property type="molecule type" value="Genomic_DNA"/>
</dbReference>
<evidence type="ECO:0000259" key="1">
    <source>
        <dbReference type="Pfam" id="PF25298"/>
    </source>
</evidence>
<reference evidence="2" key="1">
    <citation type="submission" date="2022-03" db="EMBL/GenBank/DDBJ databases">
        <authorList>
            <person name="Tunstrom K."/>
        </authorList>
    </citation>
    <scope>NUCLEOTIDE SEQUENCE</scope>
</reference>
<keyword evidence="3" id="KW-1185">Reference proteome</keyword>
<dbReference type="Pfam" id="PF25298">
    <property type="entry name" value="Baculo_FP_2nd"/>
    <property type="match status" value="1"/>
</dbReference>
<sequence length="278" mass="32135">MVKCSGCVKKMESCTYSAPGGHDDDDVANSSVAHELKKFREEMKEFRMAIIHLTSSIDRCHNRLDDLDIRLKKIEQRDLEDQPNISSLVATIDHLKSELNVRDQELLANDVEITGISETKEENPHHIVIAVATKLGLTLEDRDIVSVKRVGTTRGYIEGELRPRPRPLVLRLVRRSQRDDLLRAARVRRHLSTVDMGLPGDTTRFYLNERLTYSNRQLFFKTREASARLKWKFSWTRDSKIFVRREHRAASHRIRNEADLQKIFGINEVGAKVTIMHL</sequence>
<gene>
    <name evidence="2" type="ORF">EEDITHA_LOCUS6989</name>
</gene>
<organism evidence="2 3">
    <name type="scientific">Euphydryas editha</name>
    <name type="common">Edith's checkerspot</name>
    <dbReference type="NCBI Taxonomy" id="104508"/>
    <lineage>
        <taxon>Eukaryota</taxon>
        <taxon>Metazoa</taxon>
        <taxon>Ecdysozoa</taxon>
        <taxon>Arthropoda</taxon>
        <taxon>Hexapoda</taxon>
        <taxon>Insecta</taxon>
        <taxon>Pterygota</taxon>
        <taxon>Neoptera</taxon>
        <taxon>Endopterygota</taxon>
        <taxon>Lepidoptera</taxon>
        <taxon>Glossata</taxon>
        <taxon>Ditrysia</taxon>
        <taxon>Papilionoidea</taxon>
        <taxon>Nymphalidae</taxon>
        <taxon>Nymphalinae</taxon>
        <taxon>Euphydryas</taxon>
    </lineage>
</organism>
<comment type="caution">
    <text evidence="2">The sequence shown here is derived from an EMBL/GenBank/DDBJ whole genome shotgun (WGS) entry which is preliminary data.</text>
</comment>
<dbReference type="Proteomes" id="UP001153954">
    <property type="component" value="Unassembled WGS sequence"/>
</dbReference>
<dbReference type="InterPro" id="IPR057251">
    <property type="entry name" value="FP_C"/>
</dbReference>
<feature type="domain" description="FP protein C-terminal" evidence="1">
    <location>
        <begin position="212"/>
        <end position="263"/>
    </location>
</feature>
<proteinExistence type="predicted"/>
<evidence type="ECO:0000313" key="3">
    <source>
        <dbReference type="Proteomes" id="UP001153954"/>
    </source>
</evidence>
<evidence type="ECO:0000313" key="2">
    <source>
        <dbReference type="EMBL" id="CAH2091099.1"/>
    </source>
</evidence>
<accession>A0AAU9TTZ9</accession>